<sequence>MEQLIQSPEDVFSGSLKLEKILEDVKSIVDPITEENSVLDQIHIEGLMPSQVWGQVKLVIDGVQENILKGKIVELREKYGEESEGEAEGEREDELEGEDEAEDEGEDEHEDDTGDQSDPDVQSDDSEVVEVLHDAPAEEAPVPDEVDYKPEKDVFGLNDGVFSIDAYNDQVKALEGKGALNEEGDDEDIDLFADLSDGSDDEMYYYKDFFRPIVEKRPEETKRSGRKKVRFNEGELDENDYDEAYKEANEDFAGDDHIEEDEKLSSFELQQKKLQEEIASLEAEAVAEKKWTMKGEVSARQRDRDALLDEDLEFERTAKPVPVITQETTETLDELIKRRIKDEQFDEIQKRTISKMTDFKPSQKIEVSEEKSSKSLAEVYEDEYSKEESEVASEELKQAHDEIASLFTKLNHKLDSLCSAHFIPAPAEKLLDVKIQTSTISMEDAQPLTMSTGDTLAPQEVYKLRNKAGKNEVQLRSGVVIAKDELDRGEKQRLRRAKKRKIHNRMKETAEKKQRVVVKQP</sequence>
<dbReference type="PIRSF" id="PIRSF017300">
    <property type="entry name" value="snoRNP_Mpp10"/>
    <property type="match status" value="1"/>
</dbReference>
<evidence type="ECO:0000256" key="1">
    <source>
        <dbReference type="ARBA" id="ARBA00004604"/>
    </source>
</evidence>
<evidence type="ECO:0000313" key="8">
    <source>
        <dbReference type="EMBL" id="VEU20337.1"/>
    </source>
</evidence>
<evidence type="ECO:0000256" key="7">
    <source>
        <dbReference type="SAM" id="MobiDB-lite"/>
    </source>
</evidence>
<organism evidence="8 9">
    <name type="scientific">Brettanomyces naardenensis</name>
    <name type="common">Yeast</name>
    <dbReference type="NCBI Taxonomy" id="13370"/>
    <lineage>
        <taxon>Eukaryota</taxon>
        <taxon>Fungi</taxon>
        <taxon>Dikarya</taxon>
        <taxon>Ascomycota</taxon>
        <taxon>Saccharomycotina</taxon>
        <taxon>Pichiomycetes</taxon>
        <taxon>Pichiales</taxon>
        <taxon>Pichiaceae</taxon>
        <taxon>Brettanomyces</taxon>
    </lineage>
</organism>
<keyword evidence="4" id="KW-0539">Nucleus</keyword>
<evidence type="ECO:0000256" key="3">
    <source>
        <dbReference type="ARBA" id="ARBA00022552"/>
    </source>
</evidence>
<dbReference type="FunCoup" id="A0A448YHG4">
    <property type="interactions" value="989"/>
</dbReference>
<dbReference type="GO" id="GO:0006364">
    <property type="term" value="P:rRNA processing"/>
    <property type="evidence" value="ECO:0007669"/>
    <property type="project" value="UniProtKB-KW"/>
</dbReference>
<comment type="similarity">
    <text evidence="6">Belongs to the MPP10 family.</text>
</comment>
<evidence type="ECO:0000256" key="2">
    <source>
        <dbReference type="ARBA" id="ARBA00022517"/>
    </source>
</evidence>
<feature type="compositionally biased region" description="Basic and acidic residues" evidence="7">
    <location>
        <begin position="505"/>
        <end position="514"/>
    </location>
</feature>
<keyword evidence="3" id="KW-0698">rRNA processing</keyword>
<accession>A0A448YHG4</accession>
<feature type="region of interest" description="Disordered" evidence="7">
    <location>
        <begin position="79"/>
        <end position="151"/>
    </location>
</feature>
<dbReference type="InterPro" id="IPR012173">
    <property type="entry name" value="Mpp10"/>
</dbReference>
<dbReference type="GO" id="GO:0032040">
    <property type="term" value="C:small-subunit processome"/>
    <property type="evidence" value="ECO:0007669"/>
    <property type="project" value="TreeGrafter"/>
</dbReference>
<evidence type="ECO:0000313" key="9">
    <source>
        <dbReference type="Proteomes" id="UP000290900"/>
    </source>
</evidence>
<dbReference type="GO" id="GO:0005732">
    <property type="term" value="C:sno(s)RNA-containing ribonucleoprotein complex"/>
    <property type="evidence" value="ECO:0007669"/>
    <property type="project" value="InterPro"/>
</dbReference>
<feature type="region of interest" description="Disordered" evidence="7">
    <location>
        <begin position="491"/>
        <end position="521"/>
    </location>
</feature>
<dbReference type="OrthoDB" id="445326at2759"/>
<dbReference type="PANTHER" id="PTHR17039">
    <property type="entry name" value="U3 SMALL NUCLEOLAR RIBONUCLEOPROTEIN PROTEIN MPP10"/>
    <property type="match status" value="1"/>
</dbReference>
<dbReference type="EMBL" id="CAACVR010000003">
    <property type="protein sequence ID" value="VEU20337.1"/>
    <property type="molecule type" value="Genomic_DNA"/>
</dbReference>
<dbReference type="Pfam" id="PF04006">
    <property type="entry name" value="Mpp10"/>
    <property type="match status" value="1"/>
</dbReference>
<feature type="compositionally biased region" description="Acidic residues" evidence="7">
    <location>
        <begin position="82"/>
        <end position="128"/>
    </location>
</feature>
<protein>
    <submittedName>
        <fullName evidence="8">DEKNAAC101117</fullName>
    </submittedName>
</protein>
<feature type="compositionally biased region" description="Basic residues" evidence="7">
    <location>
        <begin position="493"/>
        <end position="504"/>
    </location>
</feature>
<dbReference type="Proteomes" id="UP000290900">
    <property type="component" value="Unassembled WGS sequence"/>
</dbReference>
<evidence type="ECO:0000256" key="5">
    <source>
        <dbReference type="ARBA" id="ARBA00023274"/>
    </source>
</evidence>
<evidence type="ECO:0000256" key="4">
    <source>
        <dbReference type="ARBA" id="ARBA00023242"/>
    </source>
</evidence>
<dbReference type="InParanoid" id="A0A448YHG4"/>
<dbReference type="AlphaFoldDB" id="A0A448YHG4"/>
<keyword evidence="5" id="KW-0687">Ribonucleoprotein</keyword>
<comment type="subcellular location">
    <subcellularLocation>
        <location evidence="1">Nucleus</location>
        <location evidence="1">Nucleolus</location>
    </subcellularLocation>
</comment>
<name>A0A448YHG4_BRENA</name>
<keyword evidence="2" id="KW-0690">Ribosome biogenesis</keyword>
<dbReference type="PANTHER" id="PTHR17039:SF0">
    <property type="entry name" value="U3 SMALL NUCLEOLAR RIBONUCLEOPROTEIN PROTEIN MPP10"/>
    <property type="match status" value="1"/>
</dbReference>
<dbReference type="STRING" id="13370.A0A448YHG4"/>
<proteinExistence type="inferred from homology"/>
<dbReference type="GO" id="GO:0034457">
    <property type="term" value="C:Mpp10 complex"/>
    <property type="evidence" value="ECO:0007669"/>
    <property type="project" value="InterPro"/>
</dbReference>
<keyword evidence="9" id="KW-1185">Reference proteome</keyword>
<reference evidence="8 9" key="1">
    <citation type="submission" date="2018-12" db="EMBL/GenBank/DDBJ databases">
        <authorList>
            <person name="Tiukova I."/>
            <person name="Dainat J."/>
        </authorList>
    </citation>
    <scope>NUCLEOTIDE SEQUENCE [LARGE SCALE GENOMIC DNA]</scope>
</reference>
<gene>
    <name evidence="8" type="ORF">BRENAR_LOCUS1072</name>
</gene>
<evidence type="ECO:0000256" key="6">
    <source>
        <dbReference type="ARBA" id="ARBA00029455"/>
    </source>
</evidence>